<feature type="transmembrane region" description="Helical" evidence="2">
    <location>
        <begin position="275"/>
        <end position="296"/>
    </location>
</feature>
<organism evidence="3 4">
    <name type="scientific">Patella caerulea</name>
    <name type="common">Rayed Mediterranean limpet</name>
    <dbReference type="NCBI Taxonomy" id="87958"/>
    <lineage>
        <taxon>Eukaryota</taxon>
        <taxon>Metazoa</taxon>
        <taxon>Spiralia</taxon>
        <taxon>Lophotrochozoa</taxon>
        <taxon>Mollusca</taxon>
        <taxon>Gastropoda</taxon>
        <taxon>Patellogastropoda</taxon>
        <taxon>Patelloidea</taxon>
        <taxon>Patellidae</taxon>
        <taxon>Patella</taxon>
    </lineage>
</organism>
<evidence type="ECO:0000256" key="2">
    <source>
        <dbReference type="SAM" id="Phobius"/>
    </source>
</evidence>
<proteinExistence type="inferred from homology"/>
<dbReference type="AlphaFoldDB" id="A0AAN8G7V8"/>
<evidence type="ECO:0000256" key="1">
    <source>
        <dbReference type="ARBA" id="ARBA00010090"/>
    </source>
</evidence>
<dbReference type="GO" id="GO:0006869">
    <property type="term" value="P:lipid transport"/>
    <property type="evidence" value="ECO:0007669"/>
    <property type="project" value="InterPro"/>
</dbReference>
<evidence type="ECO:0000313" key="4">
    <source>
        <dbReference type="Proteomes" id="UP001347796"/>
    </source>
</evidence>
<comment type="caution">
    <text evidence="3">The sequence shown here is derived from an EMBL/GenBank/DDBJ whole genome shotgun (WGS) entry which is preliminary data.</text>
</comment>
<dbReference type="InterPro" id="IPR008405">
    <property type="entry name" value="ApoL"/>
</dbReference>
<sequence length="335" mass="36856">MELERRCGRTSDIYMELLLKQNDSAAVLTCTCEQWLRVRNTSLTQLTSLAEDLDTHHTNVNKVSLAGSSVSAVGGVSFCAGLILAPFTGGLSTALTIGGAAASFGGGVTAFGASLTEFGITFARCKQIQNVLELDKARTETLISVMDKFVHISKQLDEFIQTTCFTDEDLIEIAKQSNMLFKKAKLGKEAILKVIELYKSLTKYIQDPQVAKYFKMLQDALSLGGITIPNIANLRLKDFKYLNLRKLATFSVNELKQLAKGVFLNPAKLSRNAKFGMGAVSVVFVVVDIWSIVNTVKDMEKGSKTKVSQKIRELATKLEDGKQIINAIIYDQNYN</sequence>
<comment type="similarity">
    <text evidence="1">Belongs to the apolipoprotein L family.</text>
</comment>
<dbReference type="GO" id="GO:0008289">
    <property type="term" value="F:lipid binding"/>
    <property type="evidence" value="ECO:0007669"/>
    <property type="project" value="InterPro"/>
</dbReference>
<dbReference type="EMBL" id="JAZGQO010000018">
    <property type="protein sequence ID" value="KAK6167323.1"/>
    <property type="molecule type" value="Genomic_DNA"/>
</dbReference>
<accession>A0AAN8G7V8</accession>
<dbReference type="GO" id="GO:0005576">
    <property type="term" value="C:extracellular region"/>
    <property type="evidence" value="ECO:0007669"/>
    <property type="project" value="InterPro"/>
</dbReference>
<keyword evidence="2" id="KW-0812">Transmembrane</keyword>
<keyword evidence="2" id="KW-0472">Membrane</keyword>
<dbReference type="GO" id="GO:0042157">
    <property type="term" value="P:lipoprotein metabolic process"/>
    <property type="evidence" value="ECO:0007669"/>
    <property type="project" value="InterPro"/>
</dbReference>
<protein>
    <submittedName>
        <fullName evidence="3">Uncharacterized protein</fullName>
    </submittedName>
</protein>
<keyword evidence="2" id="KW-1133">Transmembrane helix</keyword>
<name>A0AAN8G7V8_PATCE</name>
<dbReference type="PANTHER" id="PTHR14096:SF28">
    <property type="entry name" value="APOLIPOPROTEIN L, 1-RELATED"/>
    <property type="match status" value="1"/>
</dbReference>
<gene>
    <name evidence="3" type="ORF">SNE40_021383</name>
</gene>
<dbReference type="GO" id="GO:0016020">
    <property type="term" value="C:membrane"/>
    <property type="evidence" value="ECO:0007669"/>
    <property type="project" value="TreeGrafter"/>
</dbReference>
<reference evidence="3 4" key="1">
    <citation type="submission" date="2024-01" db="EMBL/GenBank/DDBJ databases">
        <title>The genome of the rayed Mediterranean limpet Patella caerulea (Linnaeus, 1758).</title>
        <authorList>
            <person name="Anh-Thu Weber A."/>
            <person name="Halstead-Nussloch G."/>
        </authorList>
    </citation>
    <scope>NUCLEOTIDE SEQUENCE [LARGE SCALE GENOMIC DNA]</scope>
    <source>
        <strain evidence="3">AATW-2023a</strain>
        <tissue evidence="3">Whole specimen</tissue>
    </source>
</reference>
<keyword evidence="4" id="KW-1185">Reference proteome</keyword>
<dbReference type="Pfam" id="PF05461">
    <property type="entry name" value="ApoL"/>
    <property type="match status" value="2"/>
</dbReference>
<dbReference type="Proteomes" id="UP001347796">
    <property type="component" value="Unassembled WGS sequence"/>
</dbReference>
<evidence type="ECO:0000313" key="3">
    <source>
        <dbReference type="EMBL" id="KAK6167323.1"/>
    </source>
</evidence>
<dbReference type="PANTHER" id="PTHR14096">
    <property type="entry name" value="APOLIPOPROTEIN L"/>
    <property type="match status" value="1"/>
</dbReference>